<dbReference type="Proteomes" id="UP000601108">
    <property type="component" value="Unassembled WGS sequence"/>
</dbReference>
<evidence type="ECO:0000313" key="3">
    <source>
        <dbReference type="Proteomes" id="UP000601108"/>
    </source>
</evidence>
<dbReference type="GO" id="GO:0015097">
    <property type="term" value="F:mercury ion transmembrane transporter activity"/>
    <property type="evidence" value="ECO:0007669"/>
    <property type="project" value="InterPro"/>
</dbReference>
<feature type="transmembrane region" description="Helical" evidence="1">
    <location>
        <begin position="12"/>
        <end position="38"/>
    </location>
</feature>
<dbReference type="AlphaFoldDB" id="A0A918JZH6"/>
<dbReference type="GO" id="GO:0016020">
    <property type="term" value="C:membrane"/>
    <property type="evidence" value="ECO:0007669"/>
    <property type="project" value="InterPro"/>
</dbReference>
<evidence type="ECO:0008006" key="4">
    <source>
        <dbReference type="Google" id="ProtNLM"/>
    </source>
</evidence>
<dbReference type="Pfam" id="PF03203">
    <property type="entry name" value="MerC"/>
    <property type="match status" value="1"/>
</dbReference>
<name>A0A918JZH6_9FLAO</name>
<dbReference type="RefSeq" id="WP_027413957.1">
    <property type="nucleotide sequence ID" value="NZ_BMWS01000049.1"/>
</dbReference>
<gene>
    <name evidence="2" type="ORF">GCM10007384_39080</name>
</gene>
<feature type="transmembrane region" description="Helical" evidence="1">
    <location>
        <begin position="50"/>
        <end position="68"/>
    </location>
</feature>
<evidence type="ECO:0000313" key="2">
    <source>
        <dbReference type="EMBL" id="GGX34791.1"/>
    </source>
</evidence>
<keyword evidence="1" id="KW-0812">Transmembrane</keyword>
<proteinExistence type="predicted"/>
<organism evidence="2 3">
    <name type="scientific">Aquimarina muelleri</name>
    <dbReference type="NCBI Taxonomy" id="279356"/>
    <lineage>
        <taxon>Bacteria</taxon>
        <taxon>Pseudomonadati</taxon>
        <taxon>Bacteroidota</taxon>
        <taxon>Flavobacteriia</taxon>
        <taxon>Flavobacteriales</taxon>
        <taxon>Flavobacteriaceae</taxon>
        <taxon>Aquimarina</taxon>
    </lineage>
</organism>
<feature type="transmembrane region" description="Helical" evidence="1">
    <location>
        <begin position="101"/>
        <end position="119"/>
    </location>
</feature>
<sequence>MIYNTDRINWDFIGLSASFLCVLHCMILPICIPFFPLIGLSFINNEFHEILLITVSLIIAFIALYNGYKRFHNKLLPVFIYIFTLVFFSTGFLIENHFIERILHFFATGFLIIAHYYNWKFIKAYKKCKIKKT</sequence>
<dbReference type="InterPro" id="IPR004891">
    <property type="entry name" value="Mercury-R_MerC"/>
</dbReference>
<keyword evidence="1" id="KW-1133">Transmembrane helix</keyword>
<evidence type="ECO:0000256" key="1">
    <source>
        <dbReference type="SAM" id="Phobius"/>
    </source>
</evidence>
<dbReference type="EMBL" id="BMWS01000049">
    <property type="protein sequence ID" value="GGX34791.1"/>
    <property type="molecule type" value="Genomic_DNA"/>
</dbReference>
<reference evidence="2 3" key="1">
    <citation type="journal article" date="2014" name="Int. J. Syst. Evol. Microbiol.">
        <title>Complete genome sequence of Corynebacterium casei LMG S-19264T (=DSM 44701T), isolated from a smear-ripened cheese.</title>
        <authorList>
            <consortium name="US DOE Joint Genome Institute (JGI-PGF)"/>
            <person name="Walter F."/>
            <person name="Albersmeier A."/>
            <person name="Kalinowski J."/>
            <person name="Ruckert C."/>
        </authorList>
    </citation>
    <scope>NUCLEOTIDE SEQUENCE [LARGE SCALE GENOMIC DNA]</scope>
    <source>
        <strain evidence="2 3">KCTC 12285</strain>
    </source>
</reference>
<comment type="caution">
    <text evidence="2">The sequence shown here is derived from an EMBL/GenBank/DDBJ whole genome shotgun (WGS) entry which is preliminary data.</text>
</comment>
<keyword evidence="3" id="KW-1185">Reference proteome</keyword>
<protein>
    <recommendedName>
        <fullName evidence="4">MerC mercury resistance protein</fullName>
    </recommendedName>
</protein>
<keyword evidence="1" id="KW-0472">Membrane</keyword>
<accession>A0A918JZH6</accession>
<feature type="transmembrane region" description="Helical" evidence="1">
    <location>
        <begin position="75"/>
        <end position="95"/>
    </location>
</feature>